<keyword evidence="4" id="KW-1185">Reference proteome</keyword>
<dbReference type="Proteomes" id="UP001596135">
    <property type="component" value="Unassembled WGS sequence"/>
</dbReference>
<feature type="domain" description="ParB-like N-terminal" evidence="2">
    <location>
        <begin position="18"/>
        <end position="103"/>
    </location>
</feature>
<dbReference type="SMART" id="SM00470">
    <property type="entry name" value="ParB"/>
    <property type="match status" value="1"/>
</dbReference>
<dbReference type="PANTHER" id="PTHR33375:SF1">
    <property type="entry name" value="CHROMOSOME-PARTITIONING PROTEIN PARB-RELATED"/>
    <property type="match status" value="1"/>
</dbReference>
<proteinExistence type="predicted"/>
<comment type="caution">
    <text evidence="3">The sequence shown here is derived from an EMBL/GenBank/DDBJ whole genome shotgun (WGS) entry which is preliminary data.</text>
</comment>
<dbReference type="Pfam" id="PF02195">
    <property type="entry name" value="ParB_N"/>
    <property type="match status" value="1"/>
</dbReference>
<dbReference type="CDD" id="cd16387">
    <property type="entry name" value="ParB_N_Srx"/>
    <property type="match status" value="1"/>
</dbReference>
<dbReference type="Gene3D" id="1.10.10.2830">
    <property type="match status" value="1"/>
</dbReference>
<organism evidence="3 4">
    <name type="scientific">Nocardioides hankookensis</name>
    <dbReference type="NCBI Taxonomy" id="443157"/>
    <lineage>
        <taxon>Bacteria</taxon>
        <taxon>Bacillati</taxon>
        <taxon>Actinomycetota</taxon>
        <taxon>Actinomycetes</taxon>
        <taxon>Propionibacteriales</taxon>
        <taxon>Nocardioidaceae</taxon>
        <taxon>Nocardioides</taxon>
    </lineage>
</organism>
<name>A0ABW1LR14_9ACTN</name>
<evidence type="ECO:0000313" key="4">
    <source>
        <dbReference type="Proteomes" id="UP001596135"/>
    </source>
</evidence>
<dbReference type="EMBL" id="JBHSRJ010000009">
    <property type="protein sequence ID" value="MFC6045717.1"/>
    <property type="molecule type" value="Genomic_DNA"/>
</dbReference>
<evidence type="ECO:0000256" key="1">
    <source>
        <dbReference type="SAM" id="MobiDB-lite"/>
    </source>
</evidence>
<dbReference type="InterPro" id="IPR003115">
    <property type="entry name" value="ParB_N"/>
</dbReference>
<reference evidence="4" key="1">
    <citation type="journal article" date="2019" name="Int. J. Syst. Evol. Microbiol.">
        <title>The Global Catalogue of Microorganisms (GCM) 10K type strain sequencing project: providing services to taxonomists for standard genome sequencing and annotation.</title>
        <authorList>
            <consortium name="The Broad Institute Genomics Platform"/>
            <consortium name="The Broad Institute Genome Sequencing Center for Infectious Disease"/>
            <person name="Wu L."/>
            <person name="Ma J."/>
        </authorList>
    </citation>
    <scope>NUCLEOTIDE SEQUENCE [LARGE SCALE GENOMIC DNA]</scope>
    <source>
        <strain evidence="4">CCUG 54522</strain>
    </source>
</reference>
<sequence>MTTKTATTSSIYKSGQSYHVPPGQLVLERNIREAKPDAELLASVKTLGVLQPITAVIGNDGRLIVRLGHRRTLAALETKRPTVPVYVVDVDDTTDAGEISRVIAQHDENTQRAGLTAGDELHVVEQLAAFGLTADQMVDQARLGKDQVDTALRVSASKVAAKAAAKYSDVTLEQMATVAEFEDDDETVKALVVAAVQEPETFEHLAQRARDDRIRNARRDQLLAELETAGVKVIEQPDHGPEVTPMHRLRTEAGKEVKEAAHAKCPGLVAWFRDVFEWVDPDGNPAEADTPGRRNLQMPTITYGCKNARKHGHVDSWYSSSGGGKPAAADMSDKEREKASKQRRLVIDNNQAWDAATVVRRQWLKTLASNRSAPKGSAAFLATALVSDQGVITHYKAADTTREVFGIKNTGYRSIEAHILKELKNATEGRALVLALLPVLGAYESMADRSAWRQDGTQSHAGRYLRFLESAGYPLSDVEKFAISSKRVS</sequence>
<dbReference type="Gene3D" id="3.90.1530.10">
    <property type="entry name" value="Conserved hypothetical protein from pyrococcus furiosus pfu- 392566-001, ParB domain"/>
    <property type="match status" value="1"/>
</dbReference>
<dbReference type="SUPFAM" id="SSF109709">
    <property type="entry name" value="KorB DNA-binding domain-like"/>
    <property type="match status" value="1"/>
</dbReference>
<evidence type="ECO:0000259" key="2">
    <source>
        <dbReference type="SMART" id="SM00470"/>
    </source>
</evidence>
<protein>
    <submittedName>
        <fullName evidence="3">ParB N-terminal domain-containing protein</fullName>
    </submittedName>
</protein>
<dbReference type="PANTHER" id="PTHR33375">
    <property type="entry name" value="CHROMOSOME-PARTITIONING PROTEIN PARB-RELATED"/>
    <property type="match status" value="1"/>
</dbReference>
<gene>
    <name evidence="3" type="ORF">ACFPYL_21725</name>
</gene>
<accession>A0ABW1LR14</accession>
<dbReference type="InterPro" id="IPR050336">
    <property type="entry name" value="Chromosome_partition/occlusion"/>
</dbReference>
<dbReference type="SUPFAM" id="SSF110849">
    <property type="entry name" value="ParB/Sulfiredoxin"/>
    <property type="match status" value="1"/>
</dbReference>
<feature type="region of interest" description="Disordered" evidence="1">
    <location>
        <begin position="316"/>
        <end position="337"/>
    </location>
</feature>
<evidence type="ECO:0000313" key="3">
    <source>
        <dbReference type="EMBL" id="MFC6045717.1"/>
    </source>
</evidence>
<dbReference type="InterPro" id="IPR036086">
    <property type="entry name" value="ParB/Sulfiredoxin_sf"/>
</dbReference>
<dbReference type="RefSeq" id="WP_379159423.1">
    <property type="nucleotide sequence ID" value="NZ_JBHSRJ010000009.1"/>
</dbReference>